<feature type="compositionally biased region" description="Polar residues" evidence="1">
    <location>
        <begin position="49"/>
        <end position="65"/>
    </location>
</feature>
<keyword evidence="3" id="KW-1185">Reference proteome</keyword>
<evidence type="ECO:0000313" key="3">
    <source>
        <dbReference type="Proteomes" id="UP000777438"/>
    </source>
</evidence>
<feature type="compositionally biased region" description="Basic and acidic residues" evidence="1">
    <location>
        <begin position="24"/>
        <end position="38"/>
    </location>
</feature>
<evidence type="ECO:0000256" key="1">
    <source>
        <dbReference type="SAM" id="MobiDB-lite"/>
    </source>
</evidence>
<dbReference type="AlphaFoldDB" id="A0A9P9AJ92"/>
<gene>
    <name evidence="2" type="ORF">B0T10DRAFT_550559</name>
</gene>
<comment type="caution">
    <text evidence="2">The sequence shown here is derived from an EMBL/GenBank/DDBJ whole genome shotgun (WGS) entry which is preliminary data.</text>
</comment>
<proteinExistence type="predicted"/>
<dbReference type="EMBL" id="JAGPYM010000018">
    <property type="protein sequence ID" value="KAH6885254.1"/>
    <property type="molecule type" value="Genomic_DNA"/>
</dbReference>
<feature type="compositionally biased region" description="Basic and acidic residues" evidence="1">
    <location>
        <begin position="66"/>
        <end position="75"/>
    </location>
</feature>
<dbReference type="OrthoDB" id="66095at2759"/>
<protein>
    <submittedName>
        <fullName evidence="2">Uncharacterized protein</fullName>
    </submittedName>
</protein>
<accession>A0A9P9AJ92</accession>
<evidence type="ECO:0000313" key="2">
    <source>
        <dbReference type="EMBL" id="KAH6885254.1"/>
    </source>
</evidence>
<dbReference type="Proteomes" id="UP000777438">
    <property type="component" value="Unassembled WGS sequence"/>
</dbReference>
<organism evidence="2 3">
    <name type="scientific">Thelonectria olida</name>
    <dbReference type="NCBI Taxonomy" id="1576542"/>
    <lineage>
        <taxon>Eukaryota</taxon>
        <taxon>Fungi</taxon>
        <taxon>Dikarya</taxon>
        <taxon>Ascomycota</taxon>
        <taxon>Pezizomycotina</taxon>
        <taxon>Sordariomycetes</taxon>
        <taxon>Hypocreomycetidae</taxon>
        <taxon>Hypocreales</taxon>
        <taxon>Nectriaceae</taxon>
        <taxon>Thelonectria</taxon>
    </lineage>
</organism>
<feature type="region of interest" description="Disordered" evidence="1">
    <location>
        <begin position="24"/>
        <end position="77"/>
    </location>
</feature>
<name>A0A9P9AJ92_9HYPO</name>
<sequence>MDTLSNIIMNILPHQVIRSLRGHAQGDRDPIGDNESKNDAPAQDIFGEGSSNEKTTVTQDAPPQQKQDDFGDAPERSFAPEPVDIYVVRAMLAKAKKLPADIVDLVFDHAEYWVHSSNEIDYKAEHQEPLRVSGRSPSENKFALRSYPVGLTCPHHKKDLSEELNWDTVEAKPVPLEKEQDPEYFKKLAGYATPKLVNPVRKIVFSIRSRDQGHGGEPGSRGTYTGSWTWFEAGLEKFEADQECDAQCTYDVRYKSQASKASPLPVCGLRPVFPEIEPDEEHEGRFKYEHPLFPSEKREIYRNRTATRDWDDREVTWRWSDNLDPTSPEAIALDENEGRGRDSMSGEFVRSLKMGDVVTVWAKARFPAWVNQVEKVKIDIYWAL</sequence>
<reference evidence="2 3" key="1">
    <citation type="journal article" date="2021" name="Nat. Commun.">
        <title>Genetic determinants of endophytism in the Arabidopsis root mycobiome.</title>
        <authorList>
            <person name="Mesny F."/>
            <person name="Miyauchi S."/>
            <person name="Thiergart T."/>
            <person name="Pickel B."/>
            <person name="Atanasova L."/>
            <person name="Karlsson M."/>
            <person name="Huettel B."/>
            <person name="Barry K.W."/>
            <person name="Haridas S."/>
            <person name="Chen C."/>
            <person name="Bauer D."/>
            <person name="Andreopoulos W."/>
            <person name="Pangilinan J."/>
            <person name="LaButti K."/>
            <person name="Riley R."/>
            <person name="Lipzen A."/>
            <person name="Clum A."/>
            <person name="Drula E."/>
            <person name="Henrissat B."/>
            <person name="Kohler A."/>
            <person name="Grigoriev I.V."/>
            <person name="Martin F.M."/>
            <person name="Hacquard S."/>
        </authorList>
    </citation>
    <scope>NUCLEOTIDE SEQUENCE [LARGE SCALE GENOMIC DNA]</scope>
    <source>
        <strain evidence="2 3">MPI-CAGE-CH-0241</strain>
    </source>
</reference>